<evidence type="ECO:0000313" key="2">
    <source>
        <dbReference type="EMBL" id="PAV79507.1"/>
    </source>
</evidence>
<reference evidence="2 3" key="1">
    <citation type="journal article" date="2017" name="Curr. Biol.">
        <title>Genome architecture and evolution of a unichromosomal asexual nematode.</title>
        <authorList>
            <person name="Fradin H."/>
            <person name="Zegar C."/>
            <person name="Gutwein M."/>
            <person name="Lucas J."/>
            <person name="Kovtun M."/>
            <person name="Corcoran D."/>
            <person name="Baugh L.R."/>
            <person name="Kiontke K."/>
            <person name="Gunsalus K."/>
            <person name="Fitch D.H."/>
            <person name="Piano F."/>
        </authorList>
    </citation>
    <scope>NUCLEOTIDE SEQUENCE [LARGE SCALE GENOMIC DNA]</scope>
    <source>
        <strain evidence="2">PF1309</strain>
    </source>
</reference>
<organism evidence="2 3">
    <name type="scientific">Diploscapter pachys</name>
    <dbReference type="NCBI Taxonomy" id="2018661"/>
    <lineage>
        <taxon>Eukaryota</taxon>
        <taxon>Metazoa</taxon>
        <taxon>Ecdysozoa</taxon>
        <taxon>Nematoda</taxon>
        <taxon>Chromadorea</taxon>
        <taxon>Rhabditida</taxon>
        <taxon>Rhabditina</taxon>
        <taxon>Rhabditomorpha</taxon>
        <taxon>Rhabditoidea</taxon>
        <taxon>Rhabditidae</taxon>
        <taxon>Diploscapter</taxon>
    </lineage>
</organism>
<dbReference type="EMBL" id="LIAE01007410">
    <property type="protein sequence ID" value="PAV79507.1"/>
    <property type="molecule type" value="Genomic_DNA"/>
</dbReference>
<dbReference type="AlphaFoldDB" id="A0A2A2L067"/>
<feature type="compositionally biased region" description="Polar residues" evidence="1">
    <location>
        <begin position="124"/>
        <end position="152"/>
    </location>
</feature>
<accession>A0A2A2L067</accession>
<evidence type="ECO:0000256" key="1">
    <source>
        <dbReference type="SAM" id="MobiDB-lite"/>
    </source>
</evidence>
<gene>
    <name evidence="2" type="ORF">WR25_06570</name>
</gene>
<sequence>MPFQITGATLVIPAAASVDVHATGVEIFGTDNPMDLEHGQIKEYTITLGQYRSKMTIYDMRQMGLNDEGEKIETAAFNLALTFNNGGQIVSFCVKLMEIGYTARPRNQRLTARRAAQECLDSSPPLSQFPPSRKQGTSRQMFSRSNFTKPRQ</sequence>
<feature type="region of interest" description="Disordered" evidence="1">
    <location>
        <begin position="117"/>
        <end position="152"/>
    </location>
</feature>
<protein>
    <submittedName>
        <fullName evidence="2">Uncharacterized protein</fullName>
    </submittedName>
</protein>
<name>A0A2A2L067_9BILA</name>
<comment type="caution">
    <text evidence="2">The sequence shown here is derived from an EMBL/GenBank/DDBJ whole genome shotgun (WGS) entry which is preliminary data.</text>
</comment>
<keyword evidence="3" id="KW-1185">Reference proteome</keyword>
<proteinExistence type="predicted"/>
<dbReference type="Proteomes" id="UP000218231">
    <property type="component" value="Unassembled WGS sequence"/>
</dbReference>
<evidence type="ECO:0000313" key="3">
    <source>
        <dbReference type="Proteomes" id="UP000218231"/>
    </source>
</evidence>